<evidence type="ECO:0000313" key="2">
    <source>
        <dbReference type="Proteomes" id="UP000070700"/>
    </source>
</evidence>
<gene>
    <name evidence="1" type="ORF">LY89DRAFT_194038</name>
</gene>
<dbReference type="InParanoid" id="A0A194WXZ1"/>
<dbReference type="EMBL" id="KQ947423">
    <property type="protein sequence ID" value="KUJ12790.1"/>
    <property type="molecule type" value="Genomic_DNA"/>
</dbReference>
<protein>
    <submittedName>
        <fullName evidence="1">Uncharacterized protein</fullName>
    </submittedName>
</protein>
<sequence>MYQAFPISAPSPDLPLHRHSFHVKTLRRSRDHLAVHVNTSSSGSCSSSVCEAVRINQDPSHEINILILFDATHRVMNLISTTPGERAQSFFMRSRQRQSRDKARPIKGIVRFVGCATPQGVCLHGLQRGAVDLITHATLPSPPPLPRSRERLPRFPALISKQRLPPLVTSDRTVLSRTSIMKKVLFL</sequence>
<name>A0A194WXZ1_MOLSC</name>
<dbReference type="KEGG" id="psco:LY89DRAFT_194038"/>
<organism evidence="1 2">
    <name type="scientific">Mollisia scopiformis</name>
    <name type="common">Conifer needle endophyte fungus</name>
    <name type="synonym">Phialocephala scopiformis</name>
    <dbReference type="NCBI Taxonomy" id="149040"/>
    <lineage>
        <taxon>Eukaryota</taxon>
        <taxon>Fungi</taxon>
        <taxon>Dikarya</taxon>
        <taxon>Ascomycota</taxon>
        <taxon>Pezizomycotina</taxon>
        <taxon>Leotiomycetes</taxon>
        <taxon>Helotiales</taxon>
        <taxon>Mollisiaceae</taxon>
        <taxon>Mollisia</taxon>
    </lineage>
</organism>
<proteinExistence type="predicted"/>
<dbReference type="AlphaFoldDB" id="A0A194WXZ1"/>
<reference evidence="1 2" key="1">
    <citation type="submission" date="2015-10" db="EMBL/GenBank/DDBJ databases">
        <title>Full genome of DAOMC 229536 Phialocephala scopiformis, a fungal endophyte of spruce producing the potent anti-insectan compound rugulosin.</title>
        <authorList>
            <consortium name="DOE Joint Genome Institute"/>
            <person name="Walker A.K."/>
            <person name="Frasz S.L."/>
            <person name="Seifert K.A."/>
            <person name="Miller J.D."/>
            <person name="Mondo S.J."/>
            <person name="Labutti K."/>
            <person name="Lipzen A."/>
            <person name="Dockter R."/>
            <person name="Kennedy M."/>
            <person name="Grigoriev I.V."/>
            <person name="Spatafora J.W."/>
        </authorList>
    </citation>
    <scope>NUCLEOTIDE SEQUENCE [LARGE SCALE GENOMIC DNA]</scope>
    <source>
        <strain evidence="1 2">CBS 120377</strain>
    </source>
</reference>
<dbReference type="Proteomes" id="UP000070700">
    <property type="component" value="Unassembled WGS sequence"/>
</dbReference>
<evidence type="ECO:0000313" key="1">
    <source>
        <dbReference type="EMBL" id="KUJ12790.1"/>
    </source>
</evidence>
<keyword evidence="2" id="KW-1185">Reference proteome</keyword>
<dbReference type="RefSeq" id="XP_018067145.1">
    <property type="nucleotide sequence ID" value="XM_018205725.1"/>
</dbReference>
<dbReference type="GeneID" id="28815451"/>
<accession>A0A194WXZ1</accession>